<organism evidence="1">
    <name type="scientific">Medioppia subpectinata</name>
    <dbReference type="NCBI Taxonomy" id="1979941"/>
    <lineage>
        <taxon>Eukaryota</taxon>
        <taxon>Metazoa</taxon>
        <taxon>Ecdysozoa</taxon>
        <taxon>Arthropoda</taxon>
        <taxon>Chelicerata</taxon>
        <taxon>Arachnida</taxon>
        <taxon>Acari</taxon>
        <taxon>Acariformes</taxon>
        <taxon>Sarcoptiformes</taxon>
        <taxon>Oribatida</taxon>
        <taxon>Brachypylina</taxon>
        <taxon>Oppioidea</taxon>
        <taxon>Oppiidae</taxon>
        <taxon>Medioppia</taxon>
    </lineage>
</organism>
<dbReference type="EMBL" id="CAJPIZ010031661">
    <property type="protein sequence ID" value="CAG2120139.1"/>
    <property type="molecule type" value="Genomic_DNA"/>
</dbReference>
<keyword evidence="2" id="KW-1185">Reference proteome</keyword>
<dbReference type="EMBL" id="OC886236">
    <property type="protein sequence ID" value="CAD7644500.1"/>
    <property type="molecule type" value="Genomic_DNA"/>
</dbReference>
<sequence length="108" mass="12848">MYELWVTVRTVLYLRFRSVLKWFLRKTTKLCELQRLCYANNVGAKRTKGVEYSICMSQSQVLRKINVELSRLAEQQLLTNKWILFEKAIDATATDKRIDTKVHIEFVF</sequence>
<evidence type="ECO:0000313" key="1">
    <source>
        <dbReference type="EMBL" id="CAD7644500.1"/>
    </source>
</evidence>
<accession>A0A7R9LQ57</accession>
<proteinExistence type="predicted"/>
<reference evidence="1" key="1">
    <citation type="submission" date="2020-11" db="EMBL/GenBank/DDBJ databases">
        <authorList>
            <person name="Tran Van P."/>
        </authorList>
    </citation>
    <scope>NUCLEOTIDE SEQUENCE</scope>
</reference>
<name>A0A7R9LQ57_9ACAR</name>
<dbReference type="Proteomes" id="UP000759131">
    <property type="component" value="Unassembled WGS sequence"/>
</dbReference>
<gene>
    <name evidence="1" type="ORF">OSB1V03_LOCUS20086</name>
</gene>
<evidence type="ECO:0000313" key="2">
    <source>
        <dbReference type="Proteomes" id="UP000759131"/>
    </source>
</evidence>
<protein>
    <submittedName>
        <fullName evidence="1">Uncharacterized protein</fullName>
    </submittedName>
</protein>
<dbReference type="OrthoDB" id="67155at2759"/>
<dbReference type="AlphaFoldDB" id="A0A7R9LQ57"/>